<dbReference type="KEGG" id="gak:X907_1435"/>
<organism evidence="2 3">
    <name type="scientific">Glycocaulis alkaliphilus</name>
    <dbReference type="NCBI Taxonomy" id="1434191"/>
    <lineage>
        <taxon>Bacteria</taxon>
        <taxon>Pseudomonadati</taxon>
        <taxon>Pseudomonadota</taxon>
        <taxon>Alphaproteobacteria</taxon>
        <taxon>Maricaulales</taxon>
        <taxon>Maricaulaceae</taxon>
        <taxon>Glycocaulis</taxon>
    </lineage>
</organism>
<evidence type="ECO:0000256" key="1">
    <source>
        <dbReference type="SAM" id="SignalP"/>
    </source>
</evidence>
<evidence type="ECO:0000313" key="2">
    <source>
        <dbReference type="EMBL" id="AZU03968.1"/>
    </source>
</evidence>
<sequence>MAPLPAAFTASATTLAAAFAAAAALATAFTAASAPALTATAFLRIKGKINRIGGFC</sequence>
<gene>
    <name evidence="2" type="ORF">X907_1435</name>
</gene>
<evidence type="ECO:0000313" key="3">
    <source>
        <dbReference type="Proteomes" id="UP000286954"/>
    </source>
</evidence>
<feature type="signal peptide" evidence="1">
    <location>
        <begin position="1"/>
        <end position="26"/>
    </location>
</feature>
<reference evidence="2 3" key="1">
    <citation type="submission" date="2016-12" db="EMBL/GenBank/DDBJ databases">
        <title>The genome of dimorphic prosthecate Glycocaulis alkaliphilus 6b-8t, isolated from crude oil dictates its adaptability in petroleum environments.</title>
        <authorList>
            <person name="Wu X.-L."/>
            <person name="Geng S."/>
        </authorList>
    </citation>
    <scope>NUCLEOTIDE SEQUENCE [LARGE SCALE GENOMIC DNA]</scope>
    <source>
        <strain evidence="2 3">6B-8</strain>
    </source>
</reference>
<feature type="chain" id="PRO_5019276869" evidence="1">
    <location>
        <begin position="27"/>
        <end position="56"/>
    </location>
</feature>
<dbReference type="AlphaFoldDB" id="A0A3T0EA88"/>
<keyword evidence="3" id="KW-1185">Reference proteome</keyword>
<name>A0A3T0EA88_9PROT</name>
<protein>
    <submittedName>
        <fullName evidence="2">Uncharacterized protein</fullName>
    </submittedName>
</protein>
<proteinExistence type="predicted"/>
<dbReference type="Proteomes" id="UP000286954">
    <property type="component" value="Chromosome"/>
</dbReference>
<dbReference type="EMBL" id="CP018911">
    <property type="protein sequence ID" value="AZU03968.1"/>
    <property type="molecule type" value="Genomic_DNA"/>
</dbReference>
<keyword evidence="1" id="KW-0732">Signal</keyword>
<accession>A0A3T0EA88</accession>